<keyword evidence="3" id="KW-1185">Reference proteome</keyword>
<dbReference type="EMBL" id="CP029480">
    <property type="protein sequence ID" value="AWV98482.1"/>
    <property type="molecule type" value="Genomic_DNA"/>
</dbReference>
<dbReference type="AlphaFoldDB" id="A0A2Z4GB25"/>
<dbReference type="InterPro" id="IPR014966">
    <property type="entry name" value="FRG-dom"/>
</dbReference>
<evidence type="ECO:0000259" key="1">
    <source>
        <dbReference type="SMART" id="SM00901"/>
    </source>
</evidence>
<organism evidence="2 3">
    <name type="scientific">Arcticibacterium luteifluviistationis</name>
    <dbReference type="NCBI Taxonomy" id="1784714"/>
    <lineage>
        <taxon>Bacteria</taxon>
        <taxon>Pseudomonadati</taxon>
        <taxon>Bacteroidota</taxon>
        <taxon>Cytophagia</taxon>
        <taxon>Cytophagales</taxon>
        <taxon>Leadbetterellaceae</taxon>
        <taxon>Arcticibacterium</taxon>
    </lineage>
</organism>
<evidence type="ECO:0000313" key="2">
    <source>
        <dbReference type="EMBL" id="AWV98482.1"/>
    </source>
</evidence>
<gene>
    <name evidence="2" type="ORF">DJ013_09985</name>
</gene>
<proteinExistence type="predicted"/>
<reference evidence="2 3" key="1">
    <citation type="submission" date="2018-05" db="EMBL/GenBank/DDBJ databases">
        <title>Complete genome sequence of Arcticibacterium luteifluviistationis SM1504T, a cytophagaceae bacterium isolated from Arctic surface seawater.</title>
        <authorList>
            <person name="Li Y."/>
            <person name="Qin Q.-L."/>
        </authorList>
    </citation>
    <scope>NUCLEOTIDE SEQUENCE [LARGE SCALE GENOMIC DNA]</scope>
    <source>
        <strain evidence="2 3">SM1504</strain>
    </source>
</reference>
<evidence type="ECO:0000313" key="3">
    <source>
        <dbReference type="Proteomes" id="UP000249873"/>
    </source>
</evidence>
<dbReference type="RefSeq" id="WP_111371675.1">
    <property type="nucleotide sequence ID" value="NZ_CP029480.1"/>
</dbReference>
<dbReference type="Pfam" id="PF08867">
    <property type="entry name" value="FRG"/>
    <property type="match status" value="1"/>
</dbReference>
<accession>A0A2Z4GB25</accession>
<dbReference type="OrthoDB" id="9816036at2"/>
<dbReference type="KEGG" id="als:DJ013_09985"/>
<feature type="domain" description="FRG" evidence="1">
    <location>
        <begin position="110"/>
        <end position="215"/>
    </location>
</feature>
<protein>
    <recommendedName>
        <fullName evidence="1">FRG domain-containing protein</fullName>
    </recommendedName>
</protein>
<name>A0A2Z4GB25_9BACT</name>
<dbReference type="SMART" id="SM00901">
    <property type="entry name" value="FRG"/>
    <property type="match status" value="1"/>
</dbReference>
<sequence length="420" mass="48636">MAKYKNLDLKVKVTKEYLENGGVEKIPFVHILDDLVKAKTDSFGCIIEDSISPSLNVFMSTLLSSRISPPFYQPDIISEYDSLYQKLNFFEQVNIDKESNFDRIYEKSKTLTNHLYRGQSEAKWRLYSTLQRNWVLNKLGNKTMSYETFIQRTLDEGEKNFSTEIESILGVSNDDTINDISVMGYLQHHGCPTPLLDWTSSFSVALYFAVNGIVNPVKSPKEIENYFSIYHSEEHYFDGGNVRKMLEGTLKRLNPIIKEQEMKRICGKDIKRFEAMKIEFADDFLFDVSRYYGSGLIKHLTKLNYMLKTQIAYYSDNDPASGIIFSMSNNQNIRNQEGAFTFNSSPNLPLEMQALEMSKDEYTKAENGQYNFCESININKSLVPYIKERLEKDGITDAFIYPSKNDKARFIYDNLMKEIN</sequence>
<dbReference type="Proteomes" id="UP000249873">
    <property type="component" value="Chromosome"/>
</dbReference>